<keyword evidence="5 7" id="KW-0808">Transferase</keyword>
<gene>
    <name evidence="5" type="primary">coaE</name>
    <name evidence="7" type="ordered locus">Thicy_0208</name>
</gene>
<dbReference type="RefSeq" id="WP_013834767.1">
    <property type="nucleotide sequence ID" value="NC_015581.1"/>
</dbReference>
<comment type="similarity">
    <text evidence="1 5">Belongs to the CoaE family.</text>
</comment>
<dbReference type="AlphaFoldDB" id="F6D9M7"/>
<dbReference type="GO" id="GO:0005737">
    <property type="term" value="C:cytoplasm"/>
    <property type="evidence" value="ECO:0007669"/>
    <property type="project" value="UniProtKB-SubCell"/>
</dbReference>
<dbReference type="Proteomes" id="UP000009232">
    <property type="component" value="Chromosome"/>
</dbReference>
<dbReference type="CDD" id="cd02022">
    <property type="entry name" value="DPCK"/>
    <property type="match status" value="1"/>
</dbReference>
<name>F6D9M7_THICA</name>
<evidence type="ECO:0000256" key="3">
    <source>
        <dbReference type="ARBA" id="ARBA00022840"/>
    </source>
</evidence>
<dbReference type="GO" id="GO:0005524">
    <property type="term" value="F:ATP binding"/>
    <property type="evidence" value="ECO:0007669"/>
    <property type="project" value="UniProtKB-UniRule"/>
</dbReference>
<keyword evidence="3 5" id="KW-0067">ATP-binding</keyword>
<organism evidence="7 8">
    <name type="scientific">Thiomicrospira cyclica (strain DSM 14477 / JCM 11371 / ALM1)</name>
    <name type="common">Thioalkalimicrobium cyclicum</name>
    <dbReference type="NCBI Taxonomy" id="717773"/>
    <lineage>
        <taxon>Bacteria</taxon>
        <taxon>Pseudomonadati</taxon>
        <taxon>Pseudomonadota</taxon>
        <taxon>Gammaproteobacteria</taxon>
        <taxon>Thiotrichales</taxon>
        <taxon>Piscirickettsiaceae</taxon>
        <taxon>Thiomicrospira</taxon>
    </lineage>
</organism>
<keyword evidence="5 7" id="KW-0418">Kinase</keyword>
<dbReference type="STRING" id="717773.Thicy_0208"/>
<comment type="subcellular location">
    <subcellularLocation>
        <location evidence="5">Cytoplasm</location>
    </subcellularLocation>
</comment>
<dbReference type="KEGG" id="tcy:Thicy_0208"/>
<dbReference type="Pfam" id="PF01121">
    <property type="entry name" value="CoaE"/>
    <property type="match status" value="1"/>
</dbReference>
<dbReference type="NCBIfam" id="TIGR00152">
    <property type="entry name" value="dephospho-CoA kinase"/>
    <property type="match status" value="1"/>
</dbReference>
<keyword evidence="8" id="KW-1185">Reference proteome</keyword>
<keyword evidence="4 5" id="KW-0173">Coenzyme A biosynthesis</keyword>
<dbReference type="SUPFAM" id="SSF52540">
    <property type="entry name" value="P-loop containing nucleoside triphosphate hydrolases"/>
    <property type="match status" value="1"/>
</dbReference>
<dbReference type="PROSITE" id="PS51219">
    <property type="entry name" value="DPCK"/>
    <property type="match status" value="1"/>
</dbReference>
<dbReference type="eggNOG" id="COG0237">
    <property type="taxonomic scope" value="Bacteria"/>
</dbReference>
<dbReference type="PROSITE" id="PS51257">
    <property type="entry name" value="PROKAR_LIPOPROTEIN"/>
    <property type="match status" value="1"/>
</dbReference>
<evidence type="ECO:0000256" key="5">
    <source>
        <dbReference type="HAMAP-Rule" id="MF_00376"/>
    </source>
</evidence>
<dbReference type="OrthoDB" id="9812943at2"/>
<sequence length="202" mass="22514">MKSGQVVAVIGGIGCGKSAACDYFSQQGYPVIDTDKVAKQLMQKNQPGYNALVTETGDRFLDPNGDLDRKQLAAAFFAEPDLKNTLEGFIHPLVRQHVAKQVTELKNKHPLVFVAIPVIHQVMQPAYQIDQVLLIECEPEQQTQRVQLRDQRSPEQIATIIAQQADRATRQALADTIIENNQELADLHSALQAWLDKQPDPH</sequence>
<evidence type="ECO:0000313" key="8">
    <source>
        <dbReference type="Proteomes" id="UP000009232"/>
    </source>
</evidence>
<keyword evidence="5" id="KW-0963">Cytoplasm</keyword>
<dbReference type="EC" id="2.7.1.24" evidence="5 6"/>
<comment type="function">
    <text evidence="5">Catalyzes the phosphorylation of the 3'-hydroxyl group of dephosphocoenzyme A to form coenzyme A.</text>
</comment>
<dbReference type="GO" id="GO:0004140">
    <property type="term" value="F:dephospho-CoA kinase activity"/>
    <property type="evidence" value="ECO:0007669"/>
    <property type="project" value="UniProtKB-UniRule"/>
</dbReference>
<dbReference type="EMBL" id="CP002776">
    <property type="protein sequence ID" value="AEG30984.1"/>
    <property type="molecule type" value="Genomic_DNA"/>
</dbReference>
<dbReference type="Gene3D" id="3.40.50.300">
    <property type="entry name" value="P-loop containing nucleotide triphosphate hydrolases"/>
    <property type="match status" value="1"/>
</dbReference>
<dbReference type="InterPro" id="IPR027417">
    <property type="entry name" value="P-loop_NTPase"/>
</dbReference>
<protein>
    <recommendedName>
        <fullName evidence="5 6">Dephospho-CoA kinase</fullName>
        <ecNumber evidence="5 6">2.7.1.24</ecNumber>
    </recommendedName>
    <alternativeName>
        <fullName evidence="5">Dephosphocoenzyme A kinase</fullName>
    </alternativeName>
</protein>
<evidence type="ECO:0000256" key="6">
    <source>
        <dbReference type="NCBIfam" id="TIGR00152"/>
    </source>
</evidence>
<feature type="binding site" evidence="5">
    <location>
        <begin position="14"/>
        <end position="19"/>
    </location>
    <ligand>
        <name>ATP</name>
        <dbReference type="ChEBI" id="CHEBI:30616"/>
    </ligand>
</feature>
<dbReference type="HOGENOM" id="CLU_057180_1_2_6"/>
<proteinExistence type="inferred from homology"/>
<evidence type="ECO:0000256" key="1">
    <source>
        <dbReference type="ARBA" id="ARBA00009018"/>
    </source>
</evidence>
<accession>F6D9M7</accession>
<dbReference type="PANTHER" id="PTHR10695">
    <property type="entry name" value="DEPHOSPHO-COA KINASE-RELATED"/>
    <property type="match status" value="1"/>
</dbReference>
<dbReference type="UniPathway" id="UPA00241">
    <property type="reaction ID" value="UER00356"/>
</dbReference>
<evidence type="ECO:0000256" key="2">
    <source>
        <dbReference type="ARBA" id="ARBA00022741"/>
    </source>
</evidence>
<evidence type="ECO:0000313" key="7">
    <source>
        <dbReference type="EMBL" id="AEG30984.1"/>
    </source>
</evidence>
<reference evidence="7 8" key="1">
    <citation type="submission" date="2011-05" db="EMBL/GenBank/DDBJ databases">
        <title>Complete sequence of Thioalkalimicrobium cyclicum ALM1.</title>
        <authorList>
            <consortium name="US DOE Joint Genome Institute"/>
            <person name="Lucas S."/>
            <person name="Han J."/>
            <person name="Lapidus A."/>
            <person name="Cheng J.-F."/>
            <person name="Goodwin L."/>
            <person name="Pitluck S."/>
            <person name="Peters L."/>
            <person name="Mikhailova N."/>
            <person name="Davenport K."/>
            <person name="Han C."/>
            <person name="Tapia R."/>
            <person name="Land M."/>
            <person name="Hauser L."/>
            <person name="Kyrpides N."/>
            <person name="Ivanova N."/>
            <person name="Pagani I."/>
            <person name="Kappler U."/>
            <person name="Woyke T."/>
        </authorList>
    </citation>
    <scope>NUCLEOTIDE SEQUENCE [LARGE SCALE GENOMIC DNA]</scope>
    <source>
        <strain evidence="8">DSM 14477 / JCM 11371 / ALM1</strain>
    </source>
</reference>
<dbReference type="InterPro" id="IPR001977">
    <property type="entry name" value="Depp_CoAkinase"/>
</dbReference>
<dbReference type="HAMAP" id="MF_00376">
    <property type="entry name" value="Dephospho_CoA_kinase"/>
    <property type="match status" value="1"/>
</dbReference>
<comment type="catalytic activity">
    <reaction evidence="5">
        <text>3'-dephospho-CoA + ATP = ADP + CoA + H(+)</text>
        <dbReference type="Rhea" id="RHEA:18245"/>
        <dbReference type="ChEBI" id="CHEBI:15378"/>
        <dbReference type="ChEBI" id="CHEBI:30616"/>
        <dbReference type="ChEBI" id="CHEBI:57287"/>
        <dbReference type="ChEBI" id="CHEBI:57328"/>
        <dbReference type="ChEBI" id="CHEBI:456216"/>
        <dbReference type="EC" id="2.7.1.24"/>
    </reaction>
</comment>
<comment type="pathway">
    <text evidence="5">Cofactor biosynthesis; coenzyme A biosynthesis; CoA from (R)-pantothenate: step 5/5.</text>
</comment>
<keyword evidence="2 5" id="KW-0547">Nucleotide-binding</keyword>
<dbReference type="PANTHER" id="PTHR10695:SF46">
    <property type="entry name" value="BIFUNCTIONAL COENZYME A SYNTHASE-RELATED"/>
    <property type="match status" value="1"/>
</dbReference>
<evidence type="ECO:0000256" key="4">
    <source>
        <dbReference type="ARBA" id="ARBA00022993"/>
    </source>
</evidence>
<dbReference type="GO" id="GO:0015937">
    <property type="term" value="P:coenzyme A biosynthetic process"/>
    <property type="evidence" value="ECO:0007669"/>
    <property type="project" value="UniProtKB-UniRule"/>
</dbReference>